<evidence type="ECO:0000256" key="5">
    <source>
        <dbReference type="SAM" id="MobiDB-lite"/>
    </source>
</evidence>
<feature type="transmembrane region" description="Helical" evidence="6">
    <location>
        <begin position="148"/>
        <end position="165"/>
    </location>
</feature>
<dbReference type="OrthoDB" id="5215911at2759"/>
<dbReference type="InterPro" id="IPR011701">
    <property type="entry name" value="MFS"/>
</dbReference>
<reference evidence="9" key="1">
    <citation type="journal article" date="2016" name="Genome Announc.">
        <title>Draft genome sequences of fungus Aspergillus calidoustus.</title>
        <authorList>
            <person name="Horn F."/>
            <person name="Linde J."/>
            <person name="Mattern D.J."/>
            <person name="Walther G."/>
            <person name="Guthke R."/>
            <person name="Scherlach K."/>
            <person name="Martin K."/>
            <person name="Brakhage A.A."/>
            <person name="Petzke L."/>
            <person name="Valiante V."/>
        </authorList>
    </citation>
    <scope>NUCLEOTIDE SEQUENCE [LARGE SCALE GENOMIC DNA]</scope>
    <source>
        <strain evidence="9">SF006504</strain>
    </source>
</reference>
<organism evidence="8 9">
    <name type="scientific">Aspergillus calidoustus</name>
    <dbReference type="NCBI Taxonomy" id="454130"/>
    <lineage>
        <taxon>Eukaryota</taxon>
        <taxon>Fungi</taxon>
        <taxon>Dikarya</taxon>
        <taxon>Ascomycota</taxon>
        <taxon>Pezizomycotina</taxon>
        <taxon>Eurotiomycetes</taxon>
        <taxon>Eurotiomycetidae</taxon>
        <taxon>Eurotiales</taxon>
        <taxon>Aspergillaceae</taxon>
        <taxon>Aspergillus</taxon>
        <taxon>Aspergillus subgen. Nidulantes</taxon>
    </lineage>
</organism>
<name>A0A0U5GHC9_ASPCI</name>
<sequence>MAAMDEIRVEQNPAATNPPAGADPEDFKPEHVNILGSIQLRHPVTNDIILIPTPSNDPNDPLNWSRGYRIYLAVISCASIFLAQLLAAGPSVAMTTMIQDLFGIMPTDPEFSSALSKMAYCFTGCAFVQGMSNLVYMPLIIKYGRRPVYILSFIVYGGCSLWAGLARSYPSALAARLVLGFAGGSAECLAPLTIADTFFLHERGLIMSYYSAALSCGVGGGIVLSGLITINNSWRVIYYMATGLIWGLVTLITFTMPETAYNRAQSVDDQNDLGANDDGTDKAQAVHLESRIPMKKTYREQMRLINPPLTNESLLAMFWRPIPLLFLPSVLWGTLSMSVVIGTFVAISSNYATAFSTTYGFSTWQCGMTYSGVLVGALVAIYGGGWLSDKVADLFTIRSGGIREPEMRLPTVTISLILGPLGLLLYGAGIAKAMHWIVPIVGLGLFGFVITQVSNIAIVYAVDAHRPIAGEVVVSELSFKAAFGFVLSFYTNPWIESAGYINAFGALAGICAAILVLWIPLYIWGKEIRVWSLGLRVLKGVHWGADREVGE</sequence>
<feature type="region of interest" description="Disordered" evidence="5">
    <location>
        <begin position="1"/>
        <end position="27"/>
    </location>
</feature>
<evidence type="ECO:0000313" key="8">
    <source>
        <dbReference type="EMBL" id="CEL10573.1"/>
    </source>
</evidence>
<keyword evidence="2 6" id="KW-0812">Transmembrane</keyword>
<evidence type="ECO:0000256" key="6">
    <source>
        <dbReference type="SAM" id="Phobius"/>
    </source>
</evidence>
<dbReference type="PROSITE" id="PS50850">
    <property type="entry name" value="MFS"/>
    <property type="match status" value="1"/>
</dbReference>
<dbReference type="GO" id="GO:0022857">
    <property type="term" value="F:transmembrane transporter activity"/>
    <property type="evidence" value="ECO:0007669"/>
    <property type="project" value="InterPro"/>
</dbReference>
<dbReference type="Proteomes" id="UP000054771">
    <property type="component" value="Unassembled WGS sequence"/>
</dbReference>
<accession>A0A0U5GHC9</accession>
<dbReference type="InterPro" id="IPR036259">
    <property type="entry name" value="MFS_trans_sf"/>
</dbReference>
<dbReference type="AlphaFoldDB" id="A0A0U5GHC9"/>
<evidence type="ECO:0000313" key="9">
    <source>
        <dbReference type="Proteomes" id="UP000054771"/>
    </source>
</evidence>
<keyword evidence="3 6" id="KW-1133">Transmembrane helix</keyword>
<feature type="transmembrane region" description="Helical" evidence="6">
    <location>
        <begin position="409"/>
        <end position="430"/>
    </location>
</feature>
<evidence type="ECO:0000256" key="2">
    <source>
        <dbReference type="ARBA" id="ARBA00022692"/>
    </source>
</evidence>
<keyword evidence="9" id="KW-1185">Reference proteome</keyword>
<dbReference type="InterPro" id="IPR020846">
    <property type="entry name" value="MFS_dom"/>
</dbReference>
<feature type="transmembrane region" description="Helical" evidence="6">
    <location>
        <begin position="367"/>
        <end position="388"/>
    </location>
</feature>
<feature type="transmembrane region" description="Helical" evidence="6">
    <location>
        <begin position="324"/>
        <end position="347"/>
    </location>
</feature>
<comment type="subcellular location">
    <subcellularLocation>
        <location evidence="1">Membrane</location>
        <topology evidence="1">Multi-pass membrane protein</topology>
    </subcellularLocation>
</comment>
<feature type="transmembrane region" description="Helical" evidence="6">
    <location>
        <begin position="472"/>
        <end position="491"/>
    </location>
</feature>
<feature type="transmembrane region" description="Helical" evidence="6">
    <location>
        <begin position="503"/>
        <end position="524"/>
    </location>
</feature>
<feature type="transmembrane region" description="Helical" evidence="6">
    <location>
        <begin position="436"/>
        <end position="460"/>
    </location>
</feature>
<evidence type="ECO:0000256" key="3">
    <source>
        <dbReference type="ARBA" id="ARBA00022989"/>
    </source>
</evidence>
<dbReference type="PANTHER" id="PTHR23502:SF34">
    <property type="entry name" value="PROTEIN HOL1"/>
    <property type="match status" value="1"/>
</dbReference>
<dbReference type="Gene3D" id="1.20.1250.20">
    <property type="entry name" value="MFS general substrate transporter like domains"/>
    <property type="match status" value="1"/>
</dbReference>
<evidence type="ECO:0000259" key="7">
    <source>
        <dbReference type="PROSITE" id="PS50850"/>
    </source>
</evidence>
<feature type="domain" description="Major facilitator superfamily (MFS) profile" evidence="7">
    <location>
        <begin position="72"/>
        <end position="529"/>
    </location>
</feature>
<evidence type="ECO:0000256" key="4">
    <source>
        <dbReference type="ARBA" id="ARBA00023136"/>
    </source>
</evidence>
<gene>
    <name evidence="8" type="ORF">ASPCAL13690</name>
</gene>
<keyword evidence="4 6" id="KW-0472">Membrane</keyword>
<dbReference type="Pfam" id="PF07690">
    <property type="entry name" value="MFS_1"/>
    <property type="match status" value="1"/>
</dbReference>
<proteinExistence type="predicted"/>
<dbReference type="STRING" id="454130.A0A0U5GHC9"/>
<dbReference type="EMBL" id="CDMC01000019">
    <property type="protein sequence ID" value="CEL10573.1"/>
    <property type="molecule type" value="Genomic_DNA"/>
</dbReference>
<feature type="transmembrane region" description="Helical" evidence="6">
    <location>
        <begin position="207"/>
        <end position="230"/>
    </location>
</feature>
<dbReference type="SUPFAM" id="SSF103473">
    <property type="entry name" value="MFS general substrate transporter"/>
    <property type="match status" value="1"/>
</dbReference>
<feature type="transmembrane region" description="Helical" evidence="6">
    <location>
        <begin position="70"/>
        <end position="94"/>
    </location>
</feature>
<dbReference type="PANTHER" id="PTHR23502">
    <property type="entry name" value="MAJOR FACILITATOR SUPERFAMILY"/>
    <property type="match status" value="1"/>
</dbReference>
<protein>
    <recommendedName>
        <fullName evidence="7">Major facilitator superfamily (MFS) profile domain-containing protein</fullName>
    </recommendedName>
</protein>
<evidence type="ECO:0000256" key="1">
    <source>
        <dbReference type="ARBA" id="ARBA00004141"/>
    </source>
</evidence>
<dbReference type="GO" id="GO:0005886">
    <property type="term" value="C:plasma membrane"/>
    <property type="evidence" value="ECO:0007669"/>
    <property type="project" value="TreeGrafter"/>
</dbReference>
<dbReference type="OMA" id="ITISLHW"/>
<feature type="transmembrane region" description="Helical" evidence="6">
    <location>
        <begin position="236"/>
        <end position="256"/>
    </location>
</feature>
<feature type="transmembrane region" description="Helical" evidence="6">
    <location>
        <begin position="114"/>
        <end position="136"/>
    </location>
</feature>